<dbReference type="Pfam" id="PF03551">
    <property type="entry name" value="PadR"/>
    <property type="match status" value="1"/>
</dbReference>
<gene>
    <name evidence="2" type="ORF">LKD48_03555</name>
</gene>
<evidence type="ECO:0000259" key="1">
    <source>
        <dbReference type="Pfam" id="PF03551"/>
    </source>
</evidence>
<dbReference type="InterPro" id="IPR052509">
    <property type="entry name" value="Metal_resp_DNA-bind_regulator"/>
</dbReference>
<dbReference type="InterPro" id="IPR036388">
    <property type="entry name" value="WH-like_DNA-bd_sf"/>
</dbReference>
<dbReference type="PANTHER" id="PTHR33169">
    <property type="entry name" value="PADR-FAMILY TRANSCRIPTIONAL REGULATOR"/>
    <property type="match status" value="1"/>
</dbReference>
<dbReference type="RefSeq" id="WP_308731212.1">
    <property type="nucleotide sequence ID" value="NZ_JAJEQN010000006.1"/>
</dbReference>
<feature type="domain" description="Transcription regulator PadR N-terminal" evidence="1">
    <location>
        <begin position="14"/>
        <end position="80"/>
    </location>
</feature>
<keyword evidence="3" id="KW-1185">Reference proteome</keyword>
<sequence>MNAQFKKGALELCVLSQLALRDQYGYELTENISKEMKLAAGTLYLILKRLRDEEYVETYLVEAGEGPARKYYHLTVKGWAYQEQLKKEWFDFTAAVERLIVSKESN</sequence>
<dbReference type="EMBL" id="JAJEQN010000006">
    <property type="protein sequence ID" value="MCC2220723.1"/>
    <property type="molecule type" value="Genomic_DNA"/>
</dbReference>
<comment type="caution">
    <text evidence="2">The sequence shown here is derived from an EMBL/GenBank/DDBJ whole genome shotgun (WGS) entry which is preliminary data.</text>
</comment>
<evidence type="ECO:0000313" key="2">
    <source>
        <dbReference type="EMBL" id="MCC2220723.1"/>
    </source>
</evidence>
<protein>
    <submittedName>
        <fullName evidence="2">PadR family transcriptional regulator</fullName>
    </submittedName>
</protein>
<proteinExistence type="predicted"/>
<accession>A0AAE3E318</accession>
<dbReference type="AlphaFoldDB" id="A0AAE3E318"/>
<name>A0AAE3E318_9FIRM</name>
<organism evidence="2 3">
    <name type="scientific">Anthropogastromicrobium aceti</name>
    <dbReference type="NCBI Taxonomy" id="2981768"/>
    <lineage>
        <taxon>Bacteria</taxon>
        <taxon>Bacillati</taxon>
        <taxon>Bacillota</taxon>
        <taxon>Clostridia</taxon>
        <taxon>Lachnospirales</taxon>
        <taxon>Lachnospiraceae</taxon>
        <taxon>Anthropogastromicrobium</taxon>
    </lineage>
</organism>
<dbReference type="SUPFAM" id="SSF46785">
    <property type="entry name" value="Winged helix' DNA-binding domain"/>
    <property type="match status" value="1"/>
</dbReference>
<dbReference type="InterPro" id="IPR036390">
    <property type="entry name" value="WH_DNA-bd_sf"/>
</dbReference>
<dbReference type="InterPro" id="IPR005149">
    <property type="entry name" value="Tscrpt_reg_PadR_N"/>
</dbReference>
<dbReference type="PANTHER" id="PTHR33169:SF24">
    <property type="entry name" value="TRANSCRIPTIONAL REGULATOR, PADR FAMILY"/>
    <property type="match status" value="1"/>
</dbReference>
<dbReference type="Gene3D" id="1.10.10.10">
    <property type="entry name" value="Winged helix-like DNA-binding domain superfamily/Winged helix DNA-binding domain"/>
    <property type="match status" value="1"/>
</dbReference>
<dbReference type="Proteomes" id="UP001198200">
    <property type="component" value="Unassembled WGS sequence"/>
</dbReference>
<reference evidence="2 3" key="1">
    <citation type="submission" date="2021-10" db="EMBL/GenBank/DDBJ databases">
        <title>Anaerobic single-cell dispensing facilitates the cultivation of human gut bacteria.</title>
        <authorList>
            <person name="Afrizal A."/>
        </authorList>
    </citation>
    <scope>NUCLEOTIDE SEQUENCE [LARGE SCALE GENOMIC DNA]</scope>
    <source>
        <strain evidence="2 3">CLA-AA-H224</strain>
    </source>
</reference>
<evidence type="ECO:0000313" key="3">
    <source>
        <dbReference type="Proteomes" id="UP001198200"/>
    </source>
</evidence>